<accession>A0A4R6V0V9</accession>
<evidence type="ECO:0000256" key="1">
    <source>
        <dbReference type="SAM" id="Phobius"/>
    </source>
</evidence>
<dbReference type="RefSeq" id="WP_133740546.1">
    <property type="nucleotide sequence ID" value="NZ_SNYN01000003.1"/>
</dbReference>
<keyword evidence="1" id="KW-1133">Transmembrane helix</keyword>
<evidence type="ECO:0000313" key="3">
    <source>
        <dbReference type="Proteomes" id="UP000295281"/>
    </source>
</evidence>
<organism evidence="2 3">
    <name type="scientific">Actinorugispora endophytica</name>
    <dbReference type="NCBI Taxonomy" id="1605990"/>
    <lineage>
        <taxon>Bacteria</taxon>
        <taxon>Bacillati</taxon>
        <taxon>Actinomycetota</taxon>
        <taxon>Actinomycetes</taxon>
        <taxon>Streptosporangiales</taxon>
        <taxon>Nocardiopsidaceae</taxon>
        <taxon>Actinorugispora</taxon>
    </lineage>
</organism>
<keyword evidence="3" id="KW-1185">Reference proteome</keyword>
<dbReference type="Proteomes" id="UP000295281">
    <property type="component" value="Unassembled WGS sequence"/>
</dbReference>
<protein>
    <submittedName>
        <fullName evidence="2">Uncharacterized protein</fullName>
    </submittedName>
</protein>
<dbReference type="AlphaFoldDB" id="A0A4R6V0V9"/>
<proteinExistence type="predicted"/>
<keyword evidence="1" id="KW-0812">Transmembrane</keyword>
<reference evidence="2 3" key="1">
    <citation type="submission" date="2019-03" db="EMBL/GenBank/DDBJ databases">
        <title>Genomic Encyclopedia of Type Strains, Phase IV (KMG-IV): sequencing the most valuable type-strain genomes for metagenomic binning, comparative biology and taxonomic classification.</title>
        <authorList>
            <person name="Goeker M."/>
        </authorList>
    </citation>
    <scope>NUCLEOTIDE SEQUENCE [LARGE SCALE GENOMIC DNA]</scope>
    <source>
        <strain evidence="2 3">DSM 46770</strain>
    </source>
</reference>
<feature type="transmembrane region" description="Helical" evidence="1">
    <location>
        <begin position="105"/>
        <end position="127"/>
    </location>
</feature>
<comment type="caution">
    <text evidence="2">The sequence shown here is derived from an EMBL/GenBank/DDBJ whole genome shotgun (WGS) entry which is preliminary data.</text>
</comment>
<evidence type="ECO:0000313" key="2">
    <source>
        <dbReference type="EMBL" id="TDQ53621.1"/>
    </source>
</evidence>
<keyword evidence="1" id="KW-0472">Membrane</keyword>
<feature type="transmembrane region" description="Helical" evidence="1">
    <location>
        <begin position="76"/>
        <end position="99"/>
    </location>
</feature>
<sequence>MNKSCAVCETLNPRRAFRCAVCDERLEDGTPASAALPATAEAGAPGGSVLSEASGRKTESRPLGELIGEYPWYGRIVIWPIVVVLLAVLLSLMAVWGVLGWLWRARWVILLLVFSFLVVLSGLAVLWESSVIYERSGVP</sequence>
<dbReference type="EMBL" id="SNYN01000003">
    <property type="protein sequence ID" value="TDQ53621.1"/>
    <property type="molecule type" value="Genomic_DNA"/>
</dbReference>
<gene>
    <name evidence="2" type="ORF">EV190_10369</name>
</gene>
<name>A0A4R6V0V9_9ACTN</name>